<dbReference type="SUPFAM" id="SSF54585">
    <property type="entry name" value="Cdc48 domain 2-like"/>
    <property type="match status" value="1"/>
</dbReference>
<dbReference type="InterPro" id="IPR029067">
    <property type="entry name" value="CDC48_domain_2-like_sf"/>
</dbReference>
<dbReference type="FunFam" id="2.40.40.20:FF:000007">
    <property type="entry name" value="AAA family ATPase"/>
    <property type="match status" value="1"/>
</dbReference>
<dbReference type="InterPro" id="IPR009010">
    <property type="entry name" value="Asp_de-COase-like_dom_sf"/>
</dbReference>
<keyword evidence="1" id="KW-0547">Nucleotide-binding</keyword>
<sequence>MNQEKSIKLKVVEANSLDPFKSRVRIDKETMNLLNLKLNDCVAVKGNNLAIGRVYEMREEDSGKSEIRIDSIMRENCGSKLNDLVDVFRVDPVPAKAVKLIAAGRNYPSLNTELLDFFKRLLYQTPLFKGNVIAVNLPGEFKIGGTANPLYRSVETEPDSTAVYISNETELAIL</sequence>
<dbReference type="Proteomes" id="UP001451606">
    <property type="component" value="Chromosome"/>
</dbReference>
<dbReference type="SMART" id="SM01073">
    <property type="entry name" value="CDC48_N"/>
    <property type="match status" value="1"/>
</dbReference>
<feature type="domain" description="CDC48 N-terminal subdomain" evidence="3">
    <location>
        <begin position="8"/>
        <end position="93"/>
    </location>
</feature>
<evidence type="ECO:0000313" key="4">
    <source>
        <dbReference type="EMBL" id="WYY00008.1"/>
    </source>
</evidence>
<dbReference type="Pfam" id="PF02359">
    <property type="entry name" value="CDC48_N"/>
    <property type="match status" value="1"/>
</dbReference>
<keyword evidence="2" id="KW-0067">ATP-binding</keyword>
<evidence type="ECO:0000256" key="2">
    <source>
        <dbReference type="ARBA" id="ARBA00022840"/>
    </source>
</evidence>
<protein>
    <recommendedName>
        <fullName evidence="3">CDC48 N-terminal subdomain domain-containing protein</fullName>
    </recommendedName>
</protein>
<dbReference type="AlphaFoldDB" id="A0AAX4NGB8"/>
<gene>
    <name evidence="4" type="ORF">OXIME_000557</name>
</gene>
<evidence type="ECO:0000256" key="1">
    <source>
        <dbReference type="ARBA" id="ARBA00022741"/>
    </source>
</evidence>
<dbReference type="GeneID" id="95967286"/>
<dbReference type="KEGG" id="omr:OXIME_000557"/>
<name>A0AAX4NGB8_9ARCH</name>
<dbReference type="SUPFAM" id="SSF50692">
    <property type="entry name" value="ADC-like"/>
    <property type="match status" value="1"/>
</dbReference>
<proteinExistence type="predicted"/>
<dbReference type="InterPro" id="IPR003338">
    <property type="entry name" value="CDC4_N-term_subdom"/>
</dbReference>
<evidence type="ECO:0000313" key="5">
    <source>
        <dbReference type="Proteomes" id="UP001451606"/>
    </source>
</evidence>
<dbReference type="EMBL" id="CP133772">
    <property type="protein sequence ID" value="WYY00008.1"/>
    <property type="molecule type" value="Genomic_DNA"/>
</dbReference>
<keyword evidence="5" id="KW-1185">Reference proteome</keyword>
<dbReference type="Gene3D" id="2.40.40.20">
    <property type="match status" value="1"/>
</dbReference>
<evidence type="ECO:0000259" key="3">
    <source>
        <dbReference type="SMART" id="SM01073"/>
    </source>
</evidence>
<reference evidence="4 5" key="1">
    <citation type="submission" date="2023-09" db="EMBL/GenBank/DDBJ databases">
        <authorList>
            <person name="Golyshina O.V."/>
            <person name="Lunev E.A."/>
            <person name="Bargiela R."/>
            <person name="Gaines M.C."/>
            <person name="Daum B."/>
            <person name="Bale N.J."/>
            <person name="Koenen M."/>
            <person name="Sinninghe Damst J.S."/>
            <person name="Yakimov M."/>
            <person name="Golyshin P.N."/>
        </authorList>
    </citation>
    <scope>NUCLEOTIDE SEQUENCE [LARGE SCALE GENOMIC DNA]</scope>
    <source>
        <strain evidence="4 5">M1</strain>
    </source>
</reference>
<organism evidence="4 5">
    <name type="scientific">Oxyplasma meridianum</name>
    <dbReference type="NCBI Taxonomy" id="3073602"/>
    <lineage>
        <taxon>Archaea</taxon>
        <taxon>Methanobacteriati</taxon>
        <taxon>Thermoplasmatota</taxon>
        <taxon>Thermoplasmata</taxon>
        <taxon>Thermoplasmatales</taxon>
        <taxon>Thermoplasmataceae</taxon>
        <taxon>Oxyplasma</taxon>
    </lineage>
</organism>
<dbReference type="RefSeq" id="WP_393971964.1">
    <property type="nucleotide sequence ID" value="NZ_CP133772.1"/>
</dbReference>
<accession>A0AAX4NGB8</accession>
<dbReference type="GO" id="GO:0005524">
    <property type="term" value="F:ATP binding"/>
    <property type="evidence" value="ECO:0007669"/>
    <property type="project" value="UniProtKB-KW"/>
</dbReference>